<dbReference type="InterPro" id="IPR050570">
    <property type="entry name" value="Cell_wall_metabolism_enzyme"/>
</dbReference>
<feature type="signal peptide" evidence="3">
    <location>
        <begin position="1"/>
        <end position="16"/>
    </location>
</feature>
<feature type="compositionally biased region" description="Basic and acidic residues" evidence="2">
    <location>
        <begin position="219"/>
        <end position="280"/>
    </location>
</feature>
<accession>A0A1H7VGP1</accession>
<feature type="chain" id="PRO_5039345206" evidence="3">
    <location>
        <begin position="17"/>
        <end position="422"/>
    </location>
</feature>
<feature type="region of interest" description="Disordered" evidence="2">
    <location>
        <begin position="213"/>
        <end position="318"/>
    </location>
</feature>
<dbReference type="AlphaFoldDB" id="A0A1H7VGP1"/>
<dbReference type="Proteomes" id="UP000198548">
    <property type="component" value="Unassembled WGS sequence"/>
</dbReference>
<dbReference type="EMBL" id="FOBL01000024">
    <property type="protein sequence ID" value="SEM08383.1"/>
    <property type="molecule type" value="Genomic_DNA"/>
</dbReference>
<feature type="coiled-coil region" evidence="1">
    <location>
        <begin position="39"/>
        <end position="105"/>
    </location>
</feature>
<feature type="coiled-coil region" evidence="1">
    <location>
        <begin position="140"/>
        <end position="174"/>
    </location>
</feature>
<organism evidence="6 7">
    <name type="scientific">Alkalibacterium putridalgicola</name>
    <dbReference type="NCBI Taxonomy" id="426703"/>
    <lineage>
        <taxon>Bacteria</taxon>
        <taxon>Bacillati</taxon>
        <taxon>Bacillota</taxon>
        <taxon>Bacilli</taxon>
        <taxon>Lactobacillales</taxon>
        <taxon>Carnobacteriaceae</taxon>
        <taxon>Alkalibacterium</taxon>
    </lineage>
</organism>
<protein>
    <submittedName>
        <fullName evidence="5 6">Peptidase</fullName>
    </submittedName>
</protein>
<evidence type="ECO:0000256" key="3">
    <source>
        <dbReference type="SAM" id="SignalP"/>
    </source>
</evidence>
<dbReference type="Proteomes" id="UP000321425">
    <property type="component" value="Unassembled WGS sequence"/>
</dbReference>
<dbReference type="Pfam" id="PF01551">
    <property type="entry name" value="Peptidase_M23"/>
    <property type="match status" value="1"/>
</dbReference>
<reference evidence="5 8" key="2">
    <citation type="submission" date="2019-07" db="EMBL/GenBank/DDBJ databases">
        <title>Whole genome shotgun sequence of Alkalibacterium putridalgicola NBRC 103243.</title>
        <authorList>
            <person name="Hosoyama A."/>
            <person name="Uohara A."/>
            <person name="Ohji S."/>
            <person name="Ichikawa N."/>
        </authorList>
    </citation>
    <scope>NUCLEOTIDE SEQUENCE [LARGE SCALE GENOMIC DNA]</scope>
    <source>
        <strain evidence="5 8">NBRC 103243</strain>
    </source>
</reference>
<reference evidence="6 7" key="1">
    <citation type="submission" date="2016-10" db="EMBL/GenBank/DDBJ databases">
        <authorList>
            <person name="de Groot N.N."/>
        </authorList>
    </citation>
    <scope>NUCLEOTIDE SEQUENCE [LARGE SCALE GENOMIC DNA]</scope>
    <source>
        <strain evidence="6 7">DSM 19182</strain>
    </source>
</reference>
<dbReference type="GO" id="GO:0004222">
    <property type="term" value="F:metalloendopeptidase activity"/>
    <property type="evidence" value="ECO:0007669"/>
    <property type="project" value="TreeGrafter"/>
</dbReference>
<keyword evidence="6" id="KW-0378">Hydrolase</keyword>
<evidence type="ECO:0000313" key="8">
    <source>
        <dbReference type="Proteomes" id="UP000321425"/>
    </source>
</evidence>
<dbReference type="SUPFAM" id="SSF51261">
    <property type="entry name" value="Duplicated hybrid motif"/>
    <property type="match status" value="1"/>
</dbReference>
<gene>
    <name evidence="5" type="ORF">APU01nite_18540</name>
    <name evidence="6" type="ORF">SAMN04488100_12441</name>
</gene>
<evidence type="ECO:0000313" key="5">
    <source>
        <dbReference type="EMBL" id="GEK89815.1"/>
    </source>
</evidence>
<evidence type="ECO:0000256" key="2">
    <source>
        <dbReference type="SAM" id="MobiDB-lite"/>
    </source>
</evidence>
<keyword evidence="1" id="KW-0175">Coiled coil</keyword>
<dbReference type="PANTHER" id="PTHR21666">
    <property type="entry name" value="PEPTIDASE-RELATED"/>
    <property type="match status" value="1"/>
</dbReference>
<dbReference type="RefSeq" id="WP_091488913.1">
    <property type="nucleotide sequence ID" value="NZ_BJUX01000023.1"/>
</dbReference>
<evidence type="ECO:0000313" key="7">
    <source>
        <dbReference type="Proteomes" id="UP000198548"/>
    </source>
</evidence>
<dbReference type="OrthoDB" id="9805070at2"/>
<keyword evidence="8" id="KW-1185">Reference proteome</keyword>
<dbReference type="CDD" id="cd12797">
    <property type="entry name" value="M23_peptidase"/>
    <property type="match status" value="1"/>
</dbReference>
<dbReference type="Gene3D" id="2.70.70.10">
    <property type="entry name" value="Glucose Permease (Domain IIA)"/>
    <property type="match status" value="1"/>
</dbReference>
<proteinExistence type="predicted"/>
<dbReference type="PANTHER" id="PTHR21666:SF270">
    <property type="entry name" value="MUREIN HYDROLASE ACTIVATOR ENVC"/>
    <property type="match status" value="1"/>
</dbReference>
<evidence type="ECO:0000256" key="1">
    <source>
        <dbReference type="SAM" id="Coils"/>
    </source>
</evidence>
<dbReference type="InterPro" id="IPR011055">
    <property type="entry name" value="Dup_hybrid_motif"/>
</dbReference>
<dbReference type="InterPro" id="IPR016047">
    <property type="entry name" value="M23ase_b-sheet_dom"/>
</dbReference>
<keyword evidence="3" id="KW-0732">Signal</keyword>
<evidence type="ECO:0000313" key="6">
    <source>
        <dbReference type="EMBL" id="SEM08383.1"/>
    </source>
</evidence>
<dbReference type="EMBL" id="BJUX01000023">
    <property type="protein sequence ID" value="GEK89815.1"/>
    <property type="molecule type" value="Genomic_DNA"/>
</dbReference>
<evidence type="ECO:0000259" key="4">
    <source>
        <dbReference type="Pfam" id="PF01551"/>
    </source>
</evidence>
<name>A0A1H7VGP1_9LACT</name>
<feature type="domain" description="M23ase beta-sheet core" evidence="4">
    <location>
        <begin position="324"/>
        <end position="417"/>
    </location>
</feature>
<dbReference type="STRING" id="426703.SAMN04488100_12441"/>
<sequence>MNKKFVVSLMTSLVLAGPLLRLTVVDASQNSEDAVSQEDKSFEKEKAELEETISDAQATIDDLVIDISSQEADLEKGRTEIEQAQEEITQLKEQIKQRSEELVNKSRSDKKKNVNLLNPVGQMGDVNSLAPSAQNTLLAQINDQKALDRAEEQVKRQEEELKSAEAELKVNRDDIVSQRTELEDRIVKVAEKFDMSDDEKESFVNEQTIIAERTSSLNEELKNEQQRILEEEREKEEAERLAEEKRKKEKEAEEKAKAEAEKKAEKEKAAKEKAKVEVKAEVSTSSSEGAKESKSSGWSRPASGNMTSPFGYRTHPVTGKQGSFHSGIDIAGSGSVVASRAGTVTQASYSDTYGYTVIVDHGDGYSTLYAHLKKGLSVSNGQSVSQGQQVGIMGTTGRSTGVHLHFEVRKGGEAVNPMNYLN</sequence>